<reference evidence="2" key="2">
    <citation type="submission" date="2021-07" db="EMBL/GenBank/DDBJ databases">
        <authorList>
            <consortium name="NCBI Pathogen Detection Project"/>
        </authorList>
    </citation>
    <scope>NUCLEOTIDE SEQUENCE</scope>
    <source>
        <strain evidence="2">91871</strain>
    </source>
</reference>
<reference evidence="2" key="1">
    <citation type="journal article" date="2018" name="Genome Biol.">
        <title>SKESA: strategic k-mer extension for scrupulous assemblies.</title>
        <authorList>
            <person name="Souvorov A."/>
            <person name="Agarwala R."/>
            <person name="Lipman D.J."/>
        </authorList>
    </citation>
    <scope>NUCLEOTIDE SEQUENCE</scope>
    <source>
        <strain evidence="2">91871</strain>
    </source>
</reference>
<protein>
    <submittedName>
        <fullName evidence="2">Uncharacterized protein</fullName>
    </submittedName>
</protein>
<evidence type="ECO:0000256" key="1">
    <source>
        <dbReference type="SAM" id="Phobius"/>
    </source>
</evidence>
<comment type="caution">
    <text evidence="2">The sequence shown here is derived from an EMBL/GenBank/DDBJ whole genome shotgun (WGS) entry which is preliminary data.</text>
</comment>
<dbReference type="RefSeq" id="WP_057101449.1">
    <property type="nucleotide sequence ID" value="NZ_JADVIW010000010.1"/>
</dbReference>
<sequence length="181" mass="20535">MDAGIASVIAAIIAAAAAGVGLVITKENKTSEFRQDWIDGLRDELAELMEYFLRLRNCNSDEIISVRNKINFLSAKIRLRLSSDTPTNEEKKLLSIISEHMVGADPTVDCTEVVKQYFRYSSSILKSEWERVKRGEKKYRIAVTIAYLILGAFTSYFVFKYIIIASEAIVDAFEFLYRSLL</sequence>
<organism evidence="2 3">
    <name type="scientific">Citrobacter freundii</name>
    <dbReference type="NCBI Taxonomy" id="546"/>
    <lineage>
        <taxon>Bacteria</taxon>
        <taxon>Pseudomonadati</taxon>
        <taxon>Pseudomonadota</taxon>
        <taxon>Gammaproteobacteria</taxon>
        <taxon>Enterobacterales</taxon>
        <taxon>Enterobacteriaceae</taxon>
        <taxon>Citrobacter</taxon>
        <taxon>Citrobacter freundii complex</taxon>
    </lineage>
</organism>
<name>A0A9P3Z326_CITFR</name>
<keyword evidence="1" id="KW-0812">Transmembrane</keyword>
<accession>A0A9P3Z326</accession>
<dbReference type="EMBL" id="DAESCB010000001">
    <property type="protein sequence ID" value="HBH7040596.1"/>
    <property type="molecule type" value="Genomic_DNA"/>
</dbReference>
<gene>
    <name evidence="2" type="ORF">KV121_000591</name>
</gene>
<proteinExistence type="predicted"/>
<feature type="transmembrane region" description="Helical" evidence="1">
    <location>
        <begin position="6"/>
        <end position="25"/>
    </location>
</feature>
<dbReference type="Proteomes" id="UP000885148">
    <property type="component" value="Unassembled WGS sequence"/>
</dbReference>
<feature type="transmembrane region" description="Helical" evidence="1">
    <location>
        <begin position="141"/>
        <end position="159"/>
    </location>
</feature>
<keyword evidence="1" id="KW-1133">Transmembrane helix</keyword>
<keyword evidence="1" id="KW-0472">Membrane</keyword>
<evidence type="ECO:0000313" key="2">
    <source>
        <dbReference type="EMBL" id="HBH7040596.1"/>
    </source>
</evidence>
<evidence type="ECO:0000313" key="3">
    <source>
        <dbReference type="Proteomes" id="UP000885148"/>
    </source>
</evidence>
<dbReference type="AlphaFoldDB" id="A0A9P3Z326"/>